<keyword evidence="1" id="KW-0175">Coiled coil</keyword>
<name>A0A1X7ANM3_9GAMM</name>
<organism evidence="2 3">
    <name type="scientific">Parendozoicomonas haliclonae</name>
    <dbReference type="NCBI Taxonomy" id="1960125"/>
    <lineage>
        <taxon>Bacteria</taxon>
        <taxon>Pseudomonadati</taxon>
        <taxon>Pseudomonadota</taxon>
        <taxon>Gammaproteobacteria</taxon>
        <taxon>Oceanospirillales</taxon>
        <taxon>Endozoicomonadaceae</taxon>
        <taxon>Parendozoicomonas</taxon>
    </lineage>
</organism>
<dbReference type="AlphaFoldDB" id="A0A1X7ANM3"/>
<dbReference type="EMBL" id="FWPT01000009">
    <property type="protein sequence ID" value="SMA49886.1"/>
    <property type="molecule type" value="Genomic_DNA"/>
</dbReference>
<evidence type="ECO:0000313" key="2">
    <source>
        <dbReference type="EMBL" id="SMA49886.1"/>
    </source>
</evidence>
<accession>A0A1X7ANM3</accession>
<proteinExistence type="predicted"/>
<gene>
    <name evidence="2" type="ORF">EHSB41UT_03677</name>
</gene>
<reference evidence="2 3" key="1">
    <citation type="submission" date="2017-03" db="EMBL/GenBank/DDBJ databases">
        <authorList>
            <person name="Afonso C.L."/>
            <person name="Miller P.J."/>
            <person name="Scott M.A."/>
            <person name="Spackman E."/>
            <person name="Goraichik I."/>
            <person name="Dimitrov K.M."/>
            <person name="Suarez D.L."/>
            <person name="Swayne D.E."/>
        </authorList>
    </citation>
    <scope>NUCLEOTIDE SEQUENCE [LARGE SCALE GENOMIC DNA]</scope>
    <source>
        <strain evidence="2">SB41UT1</strain>
    </source>
</reference>
<dbReference type="Proteomes" id="UP000196573">
    <property type="component" value="Unassembled WGS sequence"/>
</dbReference>
<feature type="coiled-coil region" evidence="1">
    <location>
        <begin position="113"/>
        <end position="140"/>
    </location>
</feature>
<protein>
    <submittedName>
        <fullName evidence="2">Uncharacterized protein</fullName>
    </submittedName>
</protein>
<evidence type="ECO:0000256" key="1">
    <source>
        <dbReference type="SAM" id="Coils"/>
    </source>
</evidence>
<evidence type="ECO:0000313" key="3">
    <source>
        <dbReference type="Proteomes" id="UP000196573"/>
    </source>
</evidence>
<keyword evidence="3" id="KW-1185">Reference proteome</keyword>
<sequence length="155" mass="18078">MNNQMQLKQRKIALHVQLVQVKHQRMQALQQLNEARSWLQTLVQHQATLVQQQEQLLAIQLDLQSPGAVVDPARVQFTAEAVLETNKRQDQVQHDRLSAKKKLSSIYDAFHTYNRQKEGLESALNRLAQAQEQWRSARQQHQTDELVLQRRFPNG</sequence>